<sequence>METIQESGISKIKVINAISANKIDKVLYTGKVRTVGGRDGGSSISTDGQLDIKHSTPGTPKPGTNPEQLFAAGWSACFEGAIGIAAAKKRIELPAELAIDAEVDLGITTGAYFLQARLNVNLPGLDVEVAKALIEEAHQTCPYSKLTYGNINVEINLV</sequence>
<dbReference type="InterPro" id="IPR003718">
    <property type="entry name" value="OsmC/Ohr_fam"/>
</dbReference>
<dbReference type="RefSeq" id="WP_112658382.1">
    <property type="nucleotide sequence ID" value="NZ_CP043451.1"/>
</dbReference>
<gene>
    <name evidence="3" type="ORF">DIU31_016700</name>
    <name evidence="4" type="ORF">J3L21_10790</name>
</gene>
<dbReference type="Gene3D" id="2.20.25.10">
    <property type="match status" value="1"/>
</dbReference>
<accession>A0AAE6MIX3</accession>
<dbReference type="InterPro" id="IPR019953">
    <property type="entry name" value="OHR"/>
</dbReference>
<evidence type="ECO:0000313" key="3">
    <source>
        <dbReference type="EMBL" id="QEM05073.1"/>
    </source>
</evidence>
<proteinExistence type="inferred from homology"/>
<dbReference type="SUPFAM" id="SSF82784">
    <property type="entry name" value="OsmC-like"/>
    <property type="match status" value="1"/>
</dbReference>
<evidence type="ECO:0000256" key="1">
    <source>
        <dbReference type="ARBA" id="ARBA00007378"/>
    </source>
</evidence>
<dbReference type="Proteomes" id="UP000250557">
    <property type="component" value="Chromosome"/>
</dbReference>
<reference evidence="3 5" key="1">
    <citation type="submission" date="2019-08" db="EMBL/GenBank/DDBJ databases">
        <title>Comparative genome analysis confer to the adaptation heavy metal polluted environment.</title>
        <authorList>
            <person name="Li Y."/>
        </authorList>
    </citation>
    <scope>NUCLEOTIDE SEQUENCE [LARGE SCALE GENOMIC DNA]</scope>
    <source>
        <strain evidence="3 5">P2</strain>
    </source>
</reference>
<comment type="similarity">
    <text evidence="1">Belongs to the OsmC/Ohr family.</text>
</comment>
<dbReference type="EMBL" id="CP043451">
    <property type="protein sequence ID" value="QEM05073.1"/>
    <property type="molecule type" value="Genomic_DNA"/>
</dbReference>
<evidence type="ECO:0000256" key="2">
    <source>
        <dbReference type="SAM" id="MobiDB-lite"/>
    </source>
</evidence>
<organism evidence="3 5">
    <name type="scientific">Mucilaginibacter rubeus</name>
    <dbReference type="NCBI Taxonomy" id="2027860"/>
    <lineage>
        <taxon>Bacteria</taxon>
        <taxon>Pseudomonadati</taxon>
        <taxon>Bacteroidota</taxon>
        <taxon>Sphingobacteriia</taxon>
        <taxon>Sphingobacteriales</taxon>
        <taxon>Sphingobacteriaceae</taxon>
        <taxon>Mucilaginibacter</taxon>
    </lineage>
</organism>
<evidence type="ECO:0000313" key="4">
    <source>
        <dbReference type="EMBL" id="QTE52406.1"/>
    </source>
</evidence>
<evidence type="ECO:0000313" key="6">
    <source>
        <dbReference type="Proteomes" id="UP000663940"/>
    </source>
</evidence>
<dbReference type="EMBL" id="CP071880">
    <property type="protein sequence ID" value="QTE52406.1"/>
    <property type="molecule type" value="Genomic_DNA"/>
</dbReference>
<dbReference type="Pfam" id="PF02566">
    <property type="entry name" value="OsmC"/>
    <property type="match status" value="1"/>
</dbReference>
<keyword evidence="6" id="KW-1185">Reference proteome</keyword>
<protein>
    <submittedName>
        <fullName evidence="3">Organic hydroperoxide resistance protein</fullName>
    </submittedName>
</protein>
<name>A0AAE6MIX3_9SPHI</name>
<dbReference type="Gene3D" id="3.30.300.20">
    <property type="match status" value="1"/>
</dbReference>
<evidence type="ECO:0000313" key="5">
    <source>
        <dbReference type="Proteomes" id="UP000250557"/>
    </source>
</evidence>
<dbReference type="PANTHER" id="PTHR33797:SF2">
    <property type="entry name" value="ORGANIC HYDROPEROXIDE RESISTANCE PROTEIN-LIKE"/>
    <property type="match status" value="1"/>
</dbReference>
<dbReference type="InterPro" id="IPR036102">
    <property type="entry name" value="OsmC/Ohrsf"/>
</dbReference>
<dbReference type="PANTHER" id="PTHR33797">
    <property type="entry name" value="ORGANIC HYDROPEROXIDE RESISTANCE PROTEIN-LIKE"/>
    <property type="match status" value="1"/>
</dbReference>
<dbReference type="GO" id="GO:0006979">
    <property type="term" value="P:response to oxidative stress"/>
    <property type="evidence" value="ECO:0007669"/>
    <property type="project" value="InterPro"/>
</dbReference>
<dbReference type="InterPro" id="IPR015946">
    <property type="entry name" value="KH_dom-like_a/b"/>
</dbReference>
<dbReference type="Proteomes" id="UP000663940">
    <property type="component" value="Chromosome"/>
</dbReference>
<dbReference type="AlphaFoldDB" id="A0AAE6MIX3"/>
<dbReference type="NCBIfam" id="TIGR03561">
    <property type="entry name" value="organ_hyd_perox"/>
    <property type="match status" value="1"/>
</dbReference>
<reference evidence="4 6" key="2">
    <citation type="submission" date="2021-03" db="EMBL/GenBank/DDBJ databases">
        <title>Mucilaginibacter strains isolated from gold and copper mining confer multi heavy-metal resistance.</title>
        <authorList>
            <person name="Li Y."/>
        </authorList>
    </citation>
    <scope>NUCLEOTIDE SEQUENCE [LARGE SCALE GENOMIC DNA]</scope>
    <source>
        <strain evidence="4 6">P2-4</strain>
    </source>
</reference>
<feature type="region of interest" description="Disordered" evidence="2">
    <location>
        <begin position="38"/>
        <end position="63"/>
    </location>
</feature>